<dbReference type="EMBL" id="JAUTXU010000200">
    <property type="protein sequence ID" value="KAK3699213.1"/>
    <property type="molecule type" value="Genomic_DNA"/>
</dbReference>
<sequence>MSLALLPSSPMTYSQPTIPTLPAPGPTPSKKPRLSLNTSSVAPVFGKVSTSLRLETLSATSPTARNTFRNAQDIERRSKGPISTPLATNTTTERTEGMISLREGLSNSENESDASTHSSSSASGISTNDSLHSRVPYKLTFAATSVLTTGPVSRERCRTASFSQSRPMFPTSKKVAFRAPLTEDIKTSKFTMRHSDIESSSSTISTLELSPADENTDGNEKVVEEQAQKADQEGHTLGSAQSGDRGESPDKEEDGDSCPATPVAGRRMKHRQWRWTLGPISTDEHDETSSTMQEKPATQSASA</sequence>
<gene>
    <name evidence="1" type="ORF">LTR37_016574</name>
</gene>
<organism evidence="1 2">
    <name type="scientific">Vermiconidia calcicola</name>
    <dbReference type="NCBI Taxonomy" id="1690605"/>
    <lineage>
        <taxon>Eukaryota</taxon>
        <taxon>Fungi</taxon>
        <taxon>Dikarya</taxon>
        <taxon>Ascomycota</taxon>
        <taxon>Pezizomycotina</taxon>
        <taxon>Dothideomycetes</taxon>
        <taxon>Dothideomycetidae</taxon>
        <taxon>Mycosphaerellales</taxon>
        <taxon>Extremaceae</taxon>
        <taxon>Vermiconidia</taxon>
    </lineage>
</organism>
<evidence type="ECO:0000313" key="1">
    <source>
        <dbReference type="EMBL" id="KAK3699213.1"/>
    </source>
</evidence>
<keyword evidence="2" id="KW-1185">Reference proteome</keyword>
<dbReference type="Proteomes" id="UP001281147">
    <property type="component" value="Unassembled WGS sequence"/>
</dbReference>
<accession>A0ACC3MMP0</accession>
<protein>
    <submittedName>
        <fullName evidence="1">Uncharacterized protein</fullName>
    </submittedName>
</protein>
<name>A0ACC3MMP0_9PEZI</name>
<evidence type="ECO:0000313" key="2">
    <source>
        <dbReference type="Proteomes" id="UP001281147"/>
    </source>
</evidence>
<comment type="caution">
    <text evidence="1">The sequence shown here is derived from an EMBL/GenBank/DDBJ whole genome shotgun (WGS) entry which is preliminary data.</text>
</comment>
<reference evidence="1" key="1">
    <citation type="submission" date="2023-07" db="EMBL/GenBank/DDBJ databases">
        <title>Black Yeasts Isolated from many extreme environments.</title>
        <authorList>
            <person name="Coleine C."/>
            <person name="Stajich J.E."/>
            <person name="Selbmann L."/>
        </authorList>
    </citation>
    <scope>NUCLEOTIDE SEQUENCE</scope>
    <source>
        <strain evidence="1">CCFEE 5714</strain>
    </source>
</reference>
<proteinExistence type="predicted"/>